<reference evidence="2 3" key="1">
    <citation type="submission" date="2018-10" db="EMBL/GenBank/DDBJ databases">
        <title>Marmoricola sp. 4Q3S-7 whole genome shotgun sequence.</title>
        <authorList>
            <person name="Li F."/>
        </authorList>
    </citation>
    <scope>NUCLEOTIDE SEQUENCE [LARGE SCALE GENOMIC DNA]</scope>
    <source>
        <strain evidence="2 3">4Q3S-7</strain>
    </source>
</reference>
<dbReference type="EMBL" id="RDBE01000007">
    <property type="protein sequence ID" value="RLV48898.1"/>
    <property type="molecule type" value="Genomic_DNA"/>
</dbReference>
<gene>
    <name evidence="2" type="ORF">D9V37_09880</name>
</gene>
<organism evidence="2 3">
    <name type="scientific">Nocardioides mangrovicus</name>
    <dbReference type="NCBI Taxonomy" id="2478913"/>
    <lineage>
        <taxon>Bacteria</taxon>
        <taxon>Bacillati</taxon>
        <taxon>Actinomycetota</taxon>
        <taxon>Actinomycetes</taxon>
        <taxon>Propionibacteriales</taxon>
        <taxon>Nocardioidaceae</taxon>
        <taxon>Nocardioides</taxon>
    </lineage>
</organism>
<dbReference type="Gene3D" id="3.30.200.20">
    <property type="entry name" value="Phosphorylase Kinase, domain 1"/>
    <property type="match status" value="1"/>
</dbReference>
<dbReference type="PANTHER" id="PTHR21310">
    <property type="entry name" value="AMINOGLYCOSIDE PHOSPHOTRANSFERASE-RELATED-RELATED"/>
    <property type="match status" value="1"/>
</dbReference>
<accession>A0A3L8P378</accession>
<keyword evidence="3" id="KW-1185">Reference proteome</keyword>
<dbReference type="InterPro" id="IPR002575">
    <property type="entry name" value="Aminoglycoside_PTrfase"/>
</dbReference>
<feature type="domain" description="Aminoglycoside phosphotransferase" evidence="1">
    <location>
        <begin position="20"/>
        <end position="236"/>
    </location>
</feature>
<dbReference type="GO" id="GO:0016740">
    <property type="term" value="F:transferase activity"/>
    <property type="evidence" value="ECO:0007669"/>
    <property type="project" value="UniProtKB-KW"/>
</dbReference>
<sequence>MHQAAIDWAADHLSSPLRSVEPLAGGMTSTMLALTTLDGEEAVLRLITREPWRRHGADLARRERAAMVTLAAGPVPAPRSLALDADGSTTGVSAHLMTRVPGRPTDEVDEGTVDQMAALLGTIHQHRPPEPFRPFQSWAWEAKWVVPPWTRHPQAWRAAFSILAGPAPSFRPTFLHRDYGHRNLLWTGGLVTGVVDWVETSTGPVWLDAAHAATNLVVGHDASWARAFLTAYAALTDEPLADYWLVMDAVGFLPPPGQEPMFADPAALARLDDWVARIVG</sequence>
<evidence type="ECO:0000313" key="3">
    <source>
        <dbReference type="Proteomes" id="UP000281708"/>
    </source>
</evidence>
<proteinExistence type="predicted"/>
<comment type="caution">
    <text evidence="2">The sequence shown here is derived from an EMBL/GenBank/DDBJ whole genome shotgun (WGS) entry which is preliminary data.</text>
</comment>
<dbReference type="InterPro" id="IPR011009">
    <property type="entry name" value="Kinase-like_dom_sf"/>
</dbReference>
<name>A0A3L8P378_9ACTN</name>
<dbReference type="Pfam" id="PF01636">
    <property type="entry name" value="APH"/>
    <property type="match status" value="1"/>
</dbReference>
<dbReference type="Gene3D" id="3.90.1200.10">
    <property type="match status" value="1"/>
</dbReference>
<keyword evidence="2" id="KW-0808">Transferase</keyword>
<dbReference type="InterPro" id="IPR051678">
    <property type="entry name" value="AGP_Transferase"/>
</dbReference>
<evidence type="ECO:0000259" key="1">
    <source>
        <dbReference type="Pfam" id="PF01636"/>
    </source>
</evidence>
<dbReference type="SUPFAM" id="SSF56112">
    <property type="entry name" value="Protein kinase-like (PK-like)"/>
    <property type="match status" value="1"/>
</dbReference>
<protein>
    <submittedName>
        <fullName evidence="2">Aminoglycoside phosphotransferase family protein</fullName>
    </submittedName>
</protein>
<evidence type="ECO:0000313" key="2">
    <source>
        <dbReference type="EMBL" id="RLV48898.1"/>
    </source>
</evidence>
<dbReference type="AlphaFoldDB" id="A0A3L8P378"/>
<dbReference type="Proteomes" id="UP000281708">
    <property type="component" value="Unassembled WGS sequence"/>
</dbReference>